<dbReference type="Proteomes" id="UP000251714">
    <property type="component" value="Unassembled WGS sequence"/>
</dbReference>
<feature type="compositionally biased region" description="Low complexity" evidence="5">
    <location>
        <begin position="131"/>
        <end position="142"/>
    </location>
</feature>
<feature type="region of interest" description="Disordered" evidence="5">
    <location>
        <begin position="776"/>
        <end position="820"/>
    </location>
</feature>
<sequence length="1064" mass="120655">MSFSLESRISVHQSANQKGSYVPWHIVKAADRRRERQQLQIISKSKATTQVQVSLPSPKIEFVTPPRQIRRPTARLLIDSPLPRREIFQDPVLRQRFIDTESPPNLNRYSNQKPRHKPQAETVNTNDGGLSTPTPKTSTTSISISDPNLVVVDGIQTRKRRAEDTEIDLVAAQIGVTDTSTPIVTLRQGETVPNKESGQQAHVSTSLVICMLALTHPIPQTSSRMLGITTGARSITRMISSLYSAFTGIGESITRILRPQSYQIAECRSYLSENQVSNKRVKISTSCDDNAVSNTGAPRQSAGLRWIDQDGLTALLADYKYFAKSFMTVWECLEQGARQEANKDLAPLSTDIVDAINRYEAFNHDFYDIFTLQLQRIYDYLNRIYEIGVIVKIRDSNEFVPPVLDYGLSAEFAAHLESMKHFLSGPALPVVCNNILKKYGEDYWNVSQAFLDRIVLDIKAILRNLPAPSYVDSEEYRGKLQDMFPTPPRTDLETRFLLPGSFPESDELKERISKKPDEQTASPTEAAATKPAVQATLPEPVPSFPRPDVPRPDVPRPDVPRPDVPRPHYYKTDFLRAGFAHEKIKRITPADYRQTFYEESNEHQALKTKYITDFTPKVPLTSNETGTLRSILRNRRKHLAKVTPKRLRVTCRPKVVRFTDDTISPKPRTHLGLDVPKQINYDKETGEAIPPTQAFQEQRPHWTRGWLNIPPAPSEEPPKKTAFNPFSIDECLRRRRLEEHDGRDFHTRIREIFELPSLDLQISDDSKAGIDHQVQEATQKAAEEARLAAEAAQREAEERARKEREQRLARSGGLREPNQTFVAPVSPEWHTRAMNTLNAASSTSLAKSAEGVDLRKHDFAKIVSSTEWLNDEIVNASLVWLDRAINSAAGIKDVKRNTRKIWTPGSFFFKRLQDQGTGNTQRTLRRYGIEKRNFLDIDTILLPICEHSHWTLLVIRPSKRTVAHMDSINAGGNRSYTARAMAWIRDILEEKFVEDEWKTILHEAPLQNNGHDCGVHTITNAMCLSLGISPIEAYTADDMPTQRIRIACMLLNGGFTNEFDLRVY</sequence>
<comment type="similarity">
    <text evidence="1">Belongs to the peptidase C48 family.</text>
</comment>
<dbReference type="InterPro" id="IPR038765">
    <property type="entry name" value="Papain-like_cys_pep_sf"/>
</dbReference>
<reference evidence="7 8" key="1">
    <citation type="submission" date="2017-12" db="EMBL/GenBank/DDBJ databases">
        <title>Genome sequence of the mycotoxigenic crop pathogen Fusarium proliferatum, strain ITEM 2341 from Date Palm.</title>
        <authorList>
            <person name="Almiman B.F."/>
            <person name="Shittu T.A."/>
            <person name="Muthumeenakshi S."/>
            <person name="Baroncelli R."/>
            <person name="Sreenivasaprasada S."/>
        </authorList>
    </citation>
    <scope>NUCLEOTIDE SEQUENCE [LARGE SCALE GENOMIC DNA]</scope>
    <source>
        <strain evidence="7 8">ITEM 2341</strain>
    </source>
</reference>
<dbReference type="InterPro" id="IPR044613">
    <property type="entry name" value="Nep1/2-like"/>
</dbReference>
<proteinExistence type="inferred from homology"/>
<evidence type="ECO:0000256" key="4">
    <source>
        <dbReference type="ARBA" id="ARBA00022807"/>
    </source>
</evidence>
<dbReference type="GO" id="GO:0000338">
    <property type="term" value="P:protein deneddylation"/>
    <property type="evidence" value="ECO:0007669"/>
    <property type="project" value="TreeGrafter"/>
</dbReference>
<keyword evidence="3" id="KW-0378">Hydrolase</keyword>
<evidence type="ECO:0000313" key="8">
    <source>
        <dbReference type="Proteomes" id="UP000251714"/>
    </source>
</evidence>
<organism evidence="7 8">
    <name type="scientific">Gibberella intermedia</name>
    <name type="common">Bulb rot disease fungus</name>
    <name type="synonym">Fusarium proliferatum</name>
    <dbReference type="NCBI Taxonomy" id="948311"/>
    <lineage>
        <taxon>Eukaryota</taxon>
        <taxon>Fungi</taxon>
        <taxon>Dikarya</taxon>
        <taxon>Ascomycota</taxon>
        <taxon>Pezizomycotina</taxon>
        <taxon>Sordariomycetes</taxon>
        <taxon>Hypocreomycetidae</taxon>
        <taxon>Hypocreales</taxon>
        <taxon>Nectriaceae</taxon>
        <taxon>Fusarium</taxon>
        <taxon>Fusarium fujikuroi species complex</taxon>
    </lineage>
</organism>
<evidence type="ECO:0000256" key="5">
    <source>
        <dbReference type="SAM" id="MobiDB-lite"/>
    </source>
</evidence>
<dbReference type="SUPFAM" id="SSF54001">
    <property type="entry name" value="Cysteine proteinases"/>
    <property type="match status" value="1"/>
</dbReference>
<evidence type="ECO:0000256" key="1">
    <source>
        <dbReference type="ARBA" id="ARBA00005234"/>
    </source>
</evidence>
<dbReference type="AlphaFoldDB" id="A0A365NGZ3"/>
<dbReference type="GO" id="GO:0006508">
    <property type="term" value="P:proteolysis"/>
    <property type="evidence" value="ECO:0007669"/>
    <property type="project" value="UniProtKB-KW"/>
</dbReference>
<evidence type="ECO:0000259" key="6">
    <source>
        <dbReference type="PROSITE" id="PS50600"/>
    </source>
</evidence>
<dbReference type="Gene3D" id="3.40.395.10">
    <property type="entry name" value="Adenoviral Proteinase, Chain A"/>
    <property type="match status" value="1"/>
</dbReference>
<feature type="compositionally biased region" description="Basic and acidic residues" evidence="5">
    <location>
        <begin position="506"/>
        <end position="518"/>
    </location>
</feature>
<dbReference type="PROSITE" id="PS50600">
    <property type="entry name" value="ULP_PROTEASE"/>
    <property type="match status" value="1"/>
</dbReference>
<keyword evidence="2" id="KW-0645">Protease</keyword>
<dbReference type="GO" id="GO:0019784">
    <property type="term" value="F:deNEDDylase activity"/>
    <property type="evidence" value="ECO:0007669"/>
    <property type="project" value="InterPro"/>
</dbReference>
<accession>A0A365NGZ3</accession>
<dbReference type="EMBL" id="PKMI01000010">
    <property type="protein sequence ID" value="RBA20070.1"/>
    <property type="molecule type" value="Genomic_DNA"/>
</dbReference>
<feature type="compositionally biased region" description="Polar residues" evidence="5">
    <location>
        <begin position="102"/>
        <end position="112"/>
    </location>
</feature>
<evidence type="ECO:0000256" key="3">
    <source>
        <dbReference type="ARBA" id="ARBA00022801"/>
    </source>
</evidence>
<feature type="compositionally biased region" description="Basic and acidic residues" evidence="5">
    <location>
        <begin position="548"/>
        <end position="567"/>
    </location>
</feature>
<evidence type="ECO:0000313" key="7">
    <source>
        <dbReference type="EMBL" id="RBA20070.1"/>
    </source>
</evidence>
<gene>
    <name evidence="7" type="ORF">FPRO05_09370</name>
</gene>
<dbReference type="PANTHER" id="PTHR46468:SF1">
    <property type="entry name" value="SENTRIN-SPECIFIC PROTEASE 8"/>
    <property type="match status" value="1"/>
</dbReference>
<feature type="compositionally biased region" description="Basic and acidic residues" evidence="5">
    <location>
        <begin position="781"/>
        <end position="808"/>
    </location>
</feature>
<keyword evidence="4" id="KW-0788">Thiol protease</keyword>
<evidence type="ECO:0000256" key="2">
    <source>
        <dbReference type="ARBA" id="ARBA00022670"/>
    </source>
</evidence>
<feature type="region of interest" description="Disordered" evidence="5">
    <location>
        <begin position="98"/>
        <end position="142"/>
    </location>
</feature>
<name>A0A365NGZ3_GIBIN</name>
<comment type="caution">
    <text evidence="7">The sequence shown here is derived from an EMBL/GenBank/DDBJ whole genome shotgun (WGS) entry which is preliminary data.</text>
</comment>
<feature type="region of interest" description="Disordered" evidence="5">
    <location>
        <begin position="500"/>
        <end position="567"/>
    </location>
</feature>
<dbReference type="InterPro" id="IPR003653">
    <property type="entry name" value="Peptidase_C48_C"/>
</dbReference>
<dbReference type="Pfam" id="PF02902">
    <property type="entry name" value="Peptidase_C48"/>
    <property type="match status" value="1"/>
</dbReference>
<feature type="domain" description="Ubiquitin-like protease family profile" evidence="6">
    <location>
        <begin position="852"/>
        <end position="1024"/>
    </location>
</feature>
<dbReference type="PANTHER" id="PTHR46468">
    <property type="entry name" value="SENTRIN-SPECIFIC PROTEASE 8"/>
    <property type="match status" value="1"/>
</dbReference>
<protein>
    <recommendedName>
        <fullName evidence="6">Ubiquitin-like protease family profile domain-containing protein</fullName>
    </recommendedName>
</protein>
<dbReference type="GO" id="GO:0008234">
    <property type="term" value="F:cysteine-type peptidase activity"/>
    <property type="evidence" value="ECO:0007669"/>
    <property type="project" value="UniProtKB-KW"/>
</dbReference>